<keyword evidence="1" id="KW-1133">Transmembrane helix</keyword>
<organism evidence="2 3">
    <name type="scientific">Costertonia aggregata</name>
    <dbReference type="NCBI Taxonomy" id="343403"/>
    <lineage>
        <taxon>Bacteria</taxon>
        <taxon>Pseudomonadati</taxon>
        <taxon>Bacteroidota</taxon>
        <taxon>Flavobacteriia</taxon>
        <taxon>Flavobacteriales</taxon>
        <taxon>Flavobacteriaceae</taxon>
        <taxon>Costertonia</taxon>
    </lineage>
</organism>
<feature type="transmembrane region" description="Helical" evidence="1">
    <location>
        <begin position="6"/>
        <end position="24"/>
    </location>
</feature>
<keyword evidence="1" id="KW-0472">Membrane</keyword>
<dbReference type="RefSeq" id="WP_179241424.1">
    <property type="nucleotide sequence ID" value="NZ_CP058595.1"/>
</dbReference>
<evidence type="ECO:0000256" key="1">
    <source>
        <dbReference type="SAM" id="Phobius"/>
    </source>
</evidence>
<feature type="transmembrane region" description="Helical" evidence="1">
    <location>
        <begin position="84"/>
        <end position="102"/>
    </location>
</feature>
<dbReference type="EMBL" id="CP058595">
    <property type="protein sequence ID" value="QLG45134.1"/>
    <property type="molecule type" value="Genomic_DNA"/>
</dbReference>
<keyword evidence="1" id="KW-0812">Transmembrane</keyword>
<dbReference type="AlphaFoldDB" id="A0A7H9AP12"/>
<dbReference type="Pfam" id="PF13630">
    <property type="entry name" value="SdpI"/>
    <property type="match status" value="1"/>
</dbReference>
<reference evidence="2 3" key="1">
    <citation type="journal article" date="2006" name="Int. J. Syst. Evol. Microbiol.">
        <title>Costertonia aggregata gen. nov., sp. nov., a mesophilic marine bacterium of the family Flavobacteriaceae, isolated from a mature biofilm.</title>
        <authorList>
            <person name="Kwon K.K."/>
            <person name="Lee Y.K."/>
            <person name="Lee H.K."/>
        </authorList>
    </citation>
    <scope>NUCLEOTIDE SEQUENCE [LARGE SCALE GENOMIC DNA]</scope>
    <source>
        <strain evidence="2 3">KCCM 42265</strain>
    </source>
</reference>
<name>A0A7H9AP12_9FLAO</name>
<sequence>MDLFQFFLAIFNGLLFTILGWLYMKYPPKEINHIYGYRTRRSMANQHIWDYANAIGSKMIYYIGLVTLFSSTLLYFIFDSGTVVMASIFILLLGLGIGMYKCETLLNKRFDKNGKPKK</sequence>
<accession>A0A7H9AP12</accession>
<gene>
    <name evidence="2" type="ORF">HYG79_07145</name>
</gene>
<dbReference type="InterPro" id="IPR025962">
    <property type="entry name" value="SdpI/YhfL"/>
</dbReference>
<keyword evidence="3" id="KW-1185">Reference proteome</keyword>
<dbReference type="Proteomes" id="UP000509302">
    <property type="component" value="Chromosome"/>
</dbReference>
<feature type="transmembrane region" description="Helical" evidence="1">
    <location>
        <begin position="59"/>
        <end position="78"/>
    </location>
</feature>
<evidence type="ECO:0000313" key="2">
    <source>
        <dbReference type="EMBL" id="QLG45134.1"/>
    </source>
</evidence>
<proteinExistence type="predicted"/>
<dbReference type="KEGG" id="cagg:HYG79_07145"/>
<evidence type="ECO:0000313" key="3">
    <source>
        <dbReference type="Proteomes" id="UP000509302"/>
    </source>
</evidence>
<protein>
    <submittedName>
        <fullName evidence="2">SdpI family protein</fullName>
    </submittedName>
</protein>